<feature type="region of interest" description="Disordered" evidence="1">
    <location>
        <begin position="1"/>
        <end position="27"/>
    </location>
</feature>
<dbReference type="Proteomes" id="UP000053105">
    <property type="component" value="Unassembled WGS sequence"/>
</dbReference>
<organism evidence="2 3">
    <name type="scientific">Melipona quadrifasciata</name>
    <dbReference type="NCBI Taxonomy" id="166423"/>
    <lineage>
        <taxon>Eukaryota</taxon>
        <taxon>Metazoa</taxon>
        <taxon>Ecdysozoa</taxon>
        <taxon>Arthropoda</taxon>
        <taxon>Hexapoda</taxon>
        <taxon>Insecta</taxon>
        <taxon>Pterygota</taxon>
        <taxon>Neoptera</taxon>
        <taxon>Endopterygota</taxon>
        <taxon>Hymenoptera</taxon>
        <taxon>Apocrita</taxon>
        <taxon>Aculeata</taxon>
        <taxon>Apoidea</taxon>
        <taxon>Anthophila</taxon>
        <taxon>Apidae</taxon>
        <taxon>Melipona</taxon>
    </lineage>
</organism>
<evidence type="ECO:0000256" key="1">
    <source>
        <dbReference type="SAM" id="MobiDB-lite"/>
    </source>
</evidence>
<keyword evidence="3" id="KW-1185">Reference proteome</keyword>
<name>A0A0M9A7Y2_9HYME</name>
<dbReference type="OrthoDB" id="7611597at2759"/>
<gene>
    <name evidence="2" type="ORF">WN51_09890</name>
</gene>
<feature type="compositionally biased region" description="Polar residues" evidence="1">
    <location>
        <begin position="1"/>
        <end position="12"/>
    </location>
</feature>
<sequence>MKHTVDTAQARPNSRERTRSKGSKQCETTRWPALVTGHRTGLSLPYGRLRIRRRDLAARRPWRYNGRSWVHQFRRRDSESSVDDLGTWRGVVLGRAVTTLRSVETQPYAWGFVLSVRRGPTETGQVTETGRTHATGIDWRSTMACKCDARVESKEENRAWNAMQSTIMHDLYRIVPTFTWITVVILELIHANEVPLRDGRNAFIRSRPIGGGWLAVRPSFALVTLNNFMPIAWSSSTGDASFKCLPYQLSMVGSAPTMVVTGNATTSKEGSRRANYPLPARGVESVCHSVGSPLAVFNWHYVIRPIGGLSSLGRCMVAKLKLKGIDGRVVHGRS</sequence>
<dbReference type="AlphaFoldDB" id="A0A0M9A7Y2"/>
<proteinExistence type="predicted"/>
<evidence type="ECO:0000313" key="3">
    <source>
        <dbReference type="Proteomes" id="UP000053105"/>
    </source>
</evidence>
<evidence type="ECO:0000313" key="2">
    <source>
        <dbReference type="EMBL" id="KOX79080.1"/>
    </source>
</evidence>
<protein>
    <submittedName>
        <fullName evidence="2">Uncharacterized protein</fullName>
    </submittedName>
</protein>
<accession>A0A0M9A7Y2</accession>
<dbReference type="EMBL" id="KQ435715">
    <property type="protein sequence ID" value="KOX79080.1"/>
    <property type="molecule type" value="Genomic_DNA"/>
</dbReference>
<reference evidence="2 3" key="1">
    <citation type="submission" date="2015-07" db="EMBL/GenBank/DDBJ databases">
        <title>The genome of Melipona quadrifasciata.</title>
        <authorList>
            <person name="Pan H."/>
            <person name="Kapheim K."/>
        </authorList>
    </citation>
    <scope>NUCLEOTIDE SEQUENCE [LARGE SCALE GENOMIC DNA]</scope>
    <source>
        <strain evidence="2">0111107301</strain>
        <tissue evidence="2">Whole body</tissue>
    </source>
</reference>